<dbReference type="EMBL" id="JAUSUV010000001">
    <property type="protein sequence ID" value="MDQ0415988.1"/>
    <property type="molecule type" value="Genomic_DNA"/>
</dbReference>
<dbReference type="InterPro" id="IPR036388">
    <property type="entry name" value="WH-like_DNA-bd_sf"/>
</dbReference>
<dbReference type="RefSeq" id="WP_307250023.1">
    <property type="nucleotide sequence ID" value="NZ_JAUSUV010000001.1"/>
</dbReference>
<dbReference type="Pfam" id="PF04255">
    <property type="entry name" value="DUF433"/>
    <property type="match status" value="1"/>
</dbReference>
<reference evidence="1 2" key="1">
    <citation type="submission" date="2023-07" db="EMBL/GenBank/DDBJ databases">
        <title>Genomic Encyclopedia of Type Strains, Phase IV (KMG-IV): sequencing the most valuable type-strain genomes for metagenomic binning, comparative biology and taxonomic classification.</title>
        <authorList>
            <person name="Goeker M."/>
        </authorList>
    </citation>
    <scope>NUCLEOTIDE SEQUENCE [LARGE SCALE GENOMIC DNA]</scope>
    <source>
        <strain evidence="1 2">DSM 46876</strain>
    </source>
</reference>
<dbReference type="SUPFAM" id="SSF46689">
    <property type="entry name" value="Homeodomain-like"/>
    <property type="match status" value="1"/>
</dbReference>
<comment type="caution">
    <text evidence="1">The sequence shown here is derived from an EMBL/GenBank/DDBJ whole genome shotgun (WGS) entry which is preliminary data.</text>
</comment>
<evidence type="ECO:0000313" key="2">
    <source>
        <dbReference type="Proteomes" id="UP001238450"/>
    </source>
</evidence>
<dbReference type="Proteomes" id="UP001238450">
    <property type="component" value="Unassembled WGS sequence"/>
</dbReference>
<dbReference type="Gene3D" id="1.10.10.10">
    <property type="entry name" value="Winged helix-like DNA-binding domain superfamily/Winged helix DNA-binding domain"/>
    <property type="match status" value="1"/>
</dbReference>
<protein>
    <submittedName>
        <fullName evidence="1">Uncharacterized protein (DUF433 family)</fullName>
    </submittedName>
</protein>
<name>A0AAJ1WR67_9BACL</name>
<dbReference type="PANTHER" id="PTHR34849">
    <property type="entry name" value="SSL5025 PROTEIN"/>
    <property type="match status" value="1"/>
</dbReference>
<evidence type="ECO:0000313" key="1">
    <source>
        <dbReference type="EMBL" id="MDQ0415988.1"/>
    </source>
</evidence>
<dbReference type="InterPro" id="IPR007367">
    <property type="entry name" value="DUF433"/>
</dbReference>
<sequence length="125" mass="14354">MKEIQEPTLPFSLLELLEDPKWGKCINDFLHDYNGYHPNDMGMNQMKSFLRMIVSHQPGISMDQKVVSEMPVIQGTRIQVTMILACLRDGMTIEEICEDYGLTREQIQQALSFAIRVLDDPFMGS</sequence>
<dbReference type="InterPro" id="IPR009057">
    <property type="entry name" value="Homeodomain-like_sf"/>
</dbReference>
<organism evidence="1 2">
    <name type="scientific">Croceifilum oryzae</name>
    <dbReference type="NCBI Taxonomy" id="1553429"/>
    <lineage>
        <taxon>Bacteria</taxon>
        <taxon>Bacillati</taxon>
        <taxon>Bacillota</taxon>
        <taxon>Bacilli</taxon>
        <taxon>Bacillales</taxon>
        <taxon>Thermoactinomycetaceae</taxon>
        <taxon>Croceifilum</taxon>
    </lineage>
</organism>
<keyword evidence="2" id="KW-1185">Reference proteome</keyword>
<dbReference type="PANTHER" id="PTHR34849:SF3">
    <property type="entry name" value="SSR2962 PROTEIN"/>
    <property type="match status" value="1"/>
</dbReference>
<proteinExistence type="predicted"/>
<accession>A0AAJ1WR67</accession>
<gene>
    <name evidence="1" type="ORF">J2Z48_000146</name>
</gene>
<dbReference type="AlphaFoldDB" id="A0AAJ1WR67"/>